<dbReference type="EMBL" id="BJNZ01000003">
    <property type="protein sequence ID" value="GED08703.1"/>
    <property type="molecule type" value="Genomic_DNA"/>
</dbReference>
<evidence type="ECO:0000256" key="2">
    <source>
        <dbReference type="SAM" id="Phobius"/>
    </source>
</evidence>
<dbReference type="InterPro" id="IPR055642">
    <property type="entry name" value="DUF7218"/>
</dbReference>
<evidence type="ECO:0000259" key="3">
    <source>
        <dbReference type="Pfam" id="PF07498"/>
    </source>
</evidence>
<dbReference type="SUPFAM" id="SSF50998">
    <property type="entry name" value="Quinoprotein alcohol dehydrogenase-like"/>
    <property type="match status" value="1"/>
</dbReference>
<feature type="transmembrane region" description="Helical" evidence="2">
    <location>
        <begin position="39"/>
        <end position="60"/>
    </location>
</feature>
<dbReference type="AlphaFoldDB" id="A0A4Y4DVI0"/>
<dbReference type="InterPro" id="IPR011047">
    <property type="entry name" value="Quinoprotein_ADH-like_sf"/>
</dbReference>
<dbReference type="InterPro" id="IPR002372">
    <property type="entry name" value="PQQ_rpt_dom"/>
</dbReference>
<dbReference type="Pfam" id="PF13360">
    <property type="entry name" value="PQQ_2"/>
    <property type="match status" value="1"/>
</dbReference>
<dbReference type="Pfam" id="PF07498">
    <property type="entry name" value="Rho_N"/>
    <property type="match status" value="1"/>
</dbReference>
<dbReference type="Gene3D" id="2.130.10.10">
    <property type="entry name" value="YVTN repeat-like/Quinoprotein amine dehydrogenase"/>
    <property type="match status" value="1"/>
</dbReference>
<feature type="domain" description="Rho termination factor-like N-terminal" evidence="3">
    <location>
        <begin position="549"/>
        <end position="577"/>
    </location>
</feature>
<feature type="compositionally biased region" description="Basic and acidic residues" evidence="1">
    <location>
        <begin position="486"/>
        <end position="521"/>
    </location>
</feature>
<dbReference type="InterPro" id="IPR011112">
    <property type="entry name" value="Rho-like_N"/>
</dbReference>
<protein>
    <submittedName>
        <fullName evidence="5">Uncharacterized protein</fullName>
    </submittedName>
</protein>
<feature type="compositionally biased region" description="Low complexity" evidence="1">
    <location>
        <begin position="19"/>
        <end position="30"/>
    </location>
</feature>
<gene>
    <name evidence="5" type="ORF">CCE02nite_07020</name>
</gene>
<evidence type="ECO:0000313" key="6">
    <source>
        <dbReference type="Proteomes" id="UP000316659"/>
    </source>
</evidence>
<name>A0A4Y4DVI0_CELCE</name>
<organism evidence="5 6">
    <name type="scientific">Cellulosimicrobium cellulans</name>
    <name type="common">Arthrobacter luteus</name>
    <dbReference type="NCBI Taxonomy" id="1710"/>
    <lineage>
        <taxon>Bacteria</taxon>
        <taxon>Bacillati</taxon>
        <taxon>Actinomycetota</taxon>
        <taxon>Actinomycetes</taxon>
        <taxon>Micrococcales</taxon>
        <taxon>Promicromonosporaceae</taxon>
        <taxon>Cellulosimicrobium</taxon>
    </lineage>
</organism>
<feature type="region of interest" description="Disordered" evidence="1">
    <location>
        <begin position="451"/>
        <end position="545"/>
    </location>
</feature>
<keyword evidence="2" id="KW-0472">Membrane</keyword>
<dbReference type="Pfam" id="PF23855">
    <property type="entry name" value="DUF7218"/>
    <property type="match status" value="1"/>
</dbReference>
<evidence type="ECO:0000313" key="5">
    <source>
        <dbReference type="EMBL" id="GED08703.1"/>
    </source>
</evidence>
<feature type="domain" description="Pyrrolo-quinoline quinone repeat" evidence="4">
    <location>
        <begin position="240"/>
        <end position="439"/>
    </location>
</feature>
<comment type="caution">
    <text evidence="5">The sequence shown here is derived from an EMBL/GenBank/DDBJ whole genome shotgun (WGS) entry which is preliminary data.</text>
</comment>
<evidence type="ECO:0000256" key="1">
    <source>
        <dbReference type="SAM" id="MobiDB-lite"/>
    </source>
</evidence>
<proteinExistence type="predicted"/>
<accession>A0A4Y4DVI0</accession>
<keyword evidence="2" id="KW-0812">Transmembrane</keyword>
<dbReference type="Proteomes" id="UP000316659">
    <property type="component" value="Unassembled WGS sequence"/>
</dbReference>
<evidence type="ECO:0000259" key="4">
    <source>
        <dbReference type="Pfam" id="PF13360"/>
    </source>
</evidence>
<reference evidence="5 6" key="1">
    <citation type="submission" date="2019-06" db="EMBL/GenBank/DDBJ databases">
        <title>Whole genome shotgun sequence of Cellulosimicrobium cellulans NBRC 15516.</title>
        <authorList>
            <person name="Hosoyama A."/>
            <person name="Uohara A."/>
            <person name="Ohji S."/>
            <person name="Ichikawa N."/>
        </authorList>
    </citation>
    <scope>NUCLEOTIDE SEQUENCE [LARGE SCALE GENOMIC DNA]</scope>
    <source>
        <strain evidence="5 6">NBRC 15516</strain>
    </source>
</reference>
<dbReference type="GO" id="GO:0006353">
    <property type="term" value="P:DNA-templated transcription termination"/>
    <property type="evidence" value="ECO:0007669"/>
    <property type="project" value="InterPro"/>
</dbReference>
<feature type="region of interest" description="Disordered" evidence="1">
    <location>
        <begin position="1"/>
        <end position="30"/>
    </location>
</feature>
<dbReference type="InterPro" id="IPR015943">
    <property type="entry name" value="WD40/YVTN_repeat-like_dom_sf"/>
</dbReference>
<feature type="compositionally biased region" description="Basic and acidic residues" evidence="1">
    <location>
        <begin position="453"/>
        <end position="464"/>
    </location>
</feature>
<sequence>MASLHRVELVPDDEPPPAGRGAPAEGAHGPAAPARRHALLLRVAVPLLVLALAVVAVGTWRATTAEHGRLARPGAVVSLAVPPGLVWETDAAAPRLTVVDDGRILATVTGAGVEVTGLTGPALAPVAHVLGPSGPVTDAVPLGDDLGRAVPAPGGTVLRWSRTGGVVHLALQDARTARVRWHREIDPDDAERTAMCRPQVAGQAAVTVEDDLLVVRGCRLSAVLTPAGTRLDTRGDTITAAVTARADGTFWRTTTRPPDRTGSTQLVAPDGAVRTAVPGRLLVPLVGPGRDATTWLVTTPARVTALDAPPGQGADAPRELWHVDLPAVQAVALAGSRVVLAADGALVALDARTGERVWSWPRRAPAVSTGGPAPGPDLARGVTAAFTDGATLAVVGPDPGTPRRALMVALSLDDGDVRWQAGYDADPHGFAAVAGRVVHVDPSSSRITVLGRGAERRRSGEVRVRAGFGGASLTGDRPPRRGGRPATREDAVPKRDPGPSVKDPELYEKLRDEGDSKEKAARIANAAAGSSRTSVGRKGGKAGDYDDWTVEKLRKRAAEIGIEGRSSMRKAELIKALRSH</sequence>
<keyword evidence="2" id="KW-1133">Transmembrane helix</keyword>